<dbReference type="EMBL" id="CP041695">
    <property type="protein sequence ID" value="QDP79051.1"/>
    <property type="molecule type" value="Genomic_DNA"/>
</dbReference>
<dbReference type="PANTHER" id="PTHR43124:SF3">
    <property type="entry name" value="CHLORAMPHENICOL EFFLUX PUMP RV0191"/>
    <property type="match status" value="1"/>
</dbReference>
<sequence length="390" mass="39177">MPFVVYVLAAAVFAQGTSEFMLSGLLPRIATDLGVSLGAAGLLTSLFAAGMVLGAPTMAMVASRLPVGIAVTAFLGLFGAVHVIGATTTDFGVLLATRVFAAIANAGFLAIVLAALPRWVGPALVGRATAVVVSGVTVACIVGVPAGTLLGQLWGWRSAFWAVAAVSALLLMPVWALVPRGGDESAAPRTAVRREWAVVADRRVVRAGLIAILVNAATFAAFTYLGAITADIGVDPYWVPVVLALFGVGSFAGVTVAGRYSDRYRDRIVTGGTGALVAVWAVTALTAHTLIGLTVMAAVAGALAFGVGSTLIATIVGTAAPAAPRIAGALATTAFNLGAVLGPVAAGMLVDATRRPVAALWCGALLVAIAASVLVLGRRDTAAEVSTAPR</sequence>
<evidence type="ECO:0000256" key="6">
    <source>
        <dbReference type="SAM" id="Phobius"/>
    </source>
</evidence>
<dbReference type="Gene3D" id="1.20.1250.20">
    <property type="entry name" value="MFS general substrate transporter like domains"/>
    <property type="match status" value="1"/>
</dbReference>
<dbReference type="InterPro" id="IPR011701">
    <property type="entry name" value="MFS"/>
</dbReference>
<feature type="transmembrane region" description="Helical" evidence="6">
    <location>
        <begin position="159"/>
        <end position="178"/>
    </location>
</feature>
<accession>A0A516NJH1</accession>
<evidence type="ECO:0000313" key="9">
    <source>
        <dbReference type="Proteomes" id="UP000317039"/>
    </source>
</evidence>
<dbReference type="InterPro" id="IPR050189">
    <property type="entry name" value="MFS_Efflux_Transporters"/>
</dbReference>
<feature type="transmembrane region" description="Helical" evidence="6">
    <location>
        <begin position="297"/>
        <end position="319"/>
    </location>
</feature>
<evidence type="ECO:0000256" key="3">
    <source>
        <dbReference type="ARBA" id="ARBA00022692"/>
    </source>
</evidence>
<dbReference type="InterPro" id="IPR020846">
    <property type="entry name" value="MFS_dom"/>
</dbReference>
<protein>
    <submittedName>
        <fullName evidence="8">MFS transporter</fullName>
    </submittedName>
</protein>
<evidence type="ECO:0000256" key="5">
    <source>
        <dbReference type="ARBA" id="ARBA00023136"/>
    </source>
</evidence>
<dbReference type="Proteomes" id="UP000317039">
    <property type="component" value="Chromosome"/>
</dbReference>
<dbReference type="CDD" id="cd17324">
    <property type="entry name" value="MFS_NepI_like"/>
    <property type="match status" value="1"/>
</dbReference>
<feature type="transmembrane region" description="Helical" evidence="6">
    <location>
        <begin position="237"/>
        <end position="256"/>
    </location>
</feature>
<dbReference type="KEGG" id="nod:FOH10_10245"/>
<dbReference type="NCBIfam" id="NF033135">
    <property type="entry name" value="cmx_cmrA"/>
    <property type="match status" value="1"/>
</dbReference>
<dbReference type="PROSITE" id="PS50850">
    <property type="entry name" value="MFS"/>
    <property type="match status" value="1"/>
</dbReference>
<dbReference type="AlphaFoldDB" id="A0A516NJH1"/>
<name>A0A516NJH1_9NOCA</name>
<feature type="transmembrane region" description="Helical" evidence="6">
    <location>
        <begin position="326"/>
        <end position="346"/>
    </location>
</feature>
<evidence type="ECO:0000256" key="4">
    <source>
        <dbReference type="ARBA" id="ARBA00022989"/>
    </source>
</evidence>
<feature type="transmembrane region" description="Helical" evidence="6">
    <location>
        <begin position="91"/>
        <end position="116"/>
    </location>
</feature>
<feature type="transmembrane region" description="Helical" evidence="6">
    <location>
        <begin position="268"/>
        <end position="291"/>
    </location>
</feature>
<feature type="transmembrane region" description="Helical" evidence="6">
    <location>
        <begin position="358"/>
        <end position="377"/>
    </location>
</feature>
<feature type="domain" description="Major facilitator superfamily (MFS) profile" evidence="7">
    <location>
        <begin position="4"/>
        <end position="382"/>
    </location>
</feature>
<dbReference type="GO" id="GO:0022857">
    <property type="term" value="F:transmembrane transporter activity"/>
    <property type="evidence" value="ECO:0007669"/>
    <property type="project" value="InterPro"/>
</dbReference>
<gene>
    <name evidence="8" type="ORF">FOH10_10245</name>
</gene>
<dbReference type="SUPFAM" id="SSF103473">
    <property type="entry name" value="MFS general substrate transporter"/>
    <property type="match status" value="1"/>
</dbReference>
<evidence type="ECO:0000313" key="8">
    <source>
        <dbReference type="EMBL" id="QDP79051.1"/>
    </source>
</evidence>
<dbReference type="Pfam" id="PF07690">
    <property type="entry name" value="MFS_1"/>
    <property type="match status" value="1"/>
</dbReference>
<organism evidence="8 9">
    <name type="scientific">Nocardia otitidiscaviarum</name>
    <dbReference type="NCBI Taxonomy" id="1823"/>
    <lineage>
        <taxon>Bacteria</taxon>
        <taxon>Bacillati</taxon>
        <taxon>Actinomycetota</taxon>
        <taxon>Actinomycetes</taxon>
        <taxon>Mycobacteriales</taxon>
        <taxon>Nocardiaceae</taxon>
        <taxon>Nocardia</taxon>
    </lineage>
</organism>
<dbReference type="GeneID" id="80332766"/>
<feature type="transmembrane region" description="Helical" evidence="6">
    <location>
        <begin position="128"/>
        <end position="147"/>
    </location>
</feature>
<feature type="transmembrane region" description="Helical" evidence="6">
    <location>
        <begin position="33"/>
        <end position="53"/>
    </location>
</feature>
<proteinExistence type="predicted"/>
<dbReference type="RefSeq" id="WP_143980523.1">
    <property type="nucleotide sequence ID" value="NZ_CP041695.1"/>
</dbReference>
<feature type="transmembrane region" description="Helical" evidence="6">
    <location>
        <begin position="65"/>
        <end position="85"/>
    </location>
</feature>
<comment type="subcellular location">
    <subcellularLocation>
        <location evidence="1">Cell membrane</location>
        <topology evidence="1">Multi-pass membrane protein</topology>
    </subcellularLocation>
</comment>
<reference evidence="8 9" key="1">
    <citation type="submission" date="2019-07" db="EMBL/GenBank/DDBJ databases">
        <title>Complete Genome Sequence and Methylome Analysis of Nocardia otitidis-caviarum NEB252.</title>
        <authorList>
            <person name="Fomenkov A."/>
            <person name="Anton B.P."/>
            <person name="Vincze T."/>
            <person name="Roberts R.J."/>
        </authorList>
    </citation>
    <scope>NUCLEOTIDE SEQUENCE [LARGE SCALE GENOMIC DNA]</scope>
    <source>
        <strain evidence="8 9">NEB252</strain>
    </source>
</reference>
<dbReference type="GO" id="GO:0005886">
    <property type="term" value="C:plasma membrane"/>
    <property type="evidence" value="ECO:0007669"/>
    <property type="project" value="UniProtKB-SubCell"/>
</dbReference>
<feature type="transmembrane region" description="Helical" evidence="6">
    <location>
        <begin position="204"/>
        <end position="225"/>
    </location>
</feature>
<keyword evidence="2" id="KW-1003">Cell membrane</keyword>
<evidence type="ECO:0000256" key="2">
    <source>
        <dbReference type="ARBA" id="ARBA00022475"/>
    </source>
</evidence>
<keyword evidence="5 6" id="KW-0472">Membrane</keyword>
<keyword evidence="4 6" id="KW-1133">Transmembrane helix</keyword>
<evidence type="ECO:0000259" key="7">
    <source>
        <dbReference type="PROSITE" id="PS50850"/>
    </source>
</evidence>
<dbReference type="InterPro" id="IPR036259">
    <property type="entry name" value="MFS_trans_sf"/>
</dbReference>
<keyword evidence="3 6" id="KW-0812">Transmembrane</keyword>
<evidence type="ECO:0000256" key="1">
    <source>
        <dbReference type="ARBA" id="ARBA00004651"/>
    </source>
</evidence>
<dbReference type="PANTHER" id="PTHR43124">
    <property type="entry name" value="PURINE EFFLUX PUMP PBUE"/>
    <property type="match status" value="1"/>
</dbReference>